<gene>
    <name evidence="3" type="ORF">H9638_14210</name>
</gene>
<feature type="signal peptide" evidence="2">
    <location>
        <begin position="1"/>
        <end position="19"/>
    </location>
</feature>
<dbReference type="RefSeq" id="WP_191748450.1">
    <property type="nucleotide sequence ID" value="NZ_JACSQC010000007.1"/>
</dbReference>
<proteinExistence type="predicted"/>
<name>A0ABR8YL94_9MICC</name>
<keyword evidence="2" id="KW-0732">Signal</keyword>
<comment type="caution">
    <text evidence="3">The sequence shown here is derived from an EMBL/GenBank/DDBJ whole genome shotgun (WGS) entry which is preliminary data.</text>
</comment>
<organism evidence="3 4">
    <name type="scientific">Arthrobacter pullicola</name>
    <dbReference type="NCBI Taxonomy" id="2762224"/>
    <lineage>
        <taxon>Bacteria</taxon>
        <taxon>Bacillati</taxon>
        <taxon>Actinomycetota</taxon>
        <taxon>Actinomycetes</taxon>
        <taxon>Micrococcales</taxon>
        <taxon>Micrococcaceae</taxon>
        <taxon>Arthrobacter</taxon>
    </lineage>
</organism>
<evidence type="ECO:0000313" key="3">
    <source>
        <dbReference type="EMBL" id="MBD8044961.1"/>
    </source>
</evidence>
<evidence type="ECO:0000256" key="2">
    <source>
        <dbReference type="SAM" id="SignalP"/>
    </source>
</evidence>
<sequence length="170" mass="17018">MKKKLLVLACSTAVLAAVAGCGSGGTPSVSSSPTATQSSPASPEATAPQSQSPSPSESPAIAEGFPENLIPLFAGSTPTATSFAEDGKLLTASLTASSAAAPEEIAAFYTRHFEALGFAALEGDAVDSTSTKDFARTTGAETETANVSMVIREGQTVYTVGANVLPESAE</sequence>
<feature type="chain" id="PRO_5046781276" evidence="2">
    <location>
        <begin position="20"/>
        <end position="170"/>
    </location>
</feature>
<accession>A0ABR8YL94</accession>
<dbReference type="Proteomes" id="UP000652763">
    <property type="component" value="Unassembled WGS sequence"/>
</dbReference>
<feature type="compositionally biased region" description="Low complexity" evidence="1">
    <location>
        <begin position="26"/>
        <end position="62"/>
    </location>
</feature>
<dbReference type="EMBL" id="JACSQC010000007">
    <property type="protein sequence ID" value="MBD8044961.1"/>
    <property type="molecule type" value="Genomic_DNA"/>
</dbReference>
<feature type="region of interest" description="Disordered" evidence="1">
    <location>
        <begin position="22"/>
        <end position="62"/>
    </location>
</feature>
<evidence type="ECO:0000256" key="1">
    <source>
        <dbReference type="SAM" id="MobiDB-lite"/>
    </source>
</evidence>
<protein>
    <submittedName>
        <fullName evidence="3">Uncharacterized protein</fullName>
    </submittedName>
</protein>
<keyword evidence="4" id="KW-1185">Reference proteome</keyword>
<dbReference type="PROSITE" id="PS51257">
    <property type="entry name" value="PROKAR_LIPOPROTEIN"/>
    <property type="match status" value="1"/>
</dbReference>
<reference evidence="3 4" key="1">
    <citation type="submission" date="2020-08" db="EMBL/GenBank/DDBJ databases">
        <title>A Genomic Blueprint of the Chicken Gut Microbiome.</title>
        <authorList>
            <person name="Gilroy R."/>
            <person name="Ravi A."/>
            <person name="Getino M."/>
            <person name="Pursley I."/>
            <person name="Horton D.L."/>
            <person name="Alikhan N.-F."/>
            <person name="Baker D."/>
            <person name="Gharbi K."/>
            <person name="Hall N."/>
            <person name="Watson M."/>
            <person name="Adriaenssens E.M."/>
            <person name="Foster-Nyarko E."/>
            <person name="Jarju S."/>
            <person name="Secka A."/>
            <person name="Antonio M."/>
            <person name="Oren A."/>
            <person name="Chaudhuri R."/>
            <person name="La Ragione R.M."/>
            <person name="Hildebrand F."/>
            <person name="Pallen M.J."/>
        </authorList>
    </citation>
    <scope>NUCLEOTIDE SEQUENCE [LARGE SCALE GENOMIC DNA]</scope>
    <source>
        <strain evidence="3 4">Sa2BUA2</strain>
    </source>
</reference>
<evidence type="ECO:0000313" key="4">
    <source>
        <dbReference type="Proteomes" id="UP000652763"/>
    </source>
</evidence>